<evidence type="ECO:0000313" key="3">
    <source>
        <dbReference type="Proteomes" id="UP000093902"/>
    </source>
</evidence>
<protein>
    <submittedName>
        <fullName evidence="2">Uncharacterized protein</fullName>
    </submittedName>
</protein>
<name>A0A1A0QI78_MYCPR</name>
<feature type="region of interest" description="Disordered" evidence="1">
    <location>
        <begin position="1"/>
        <end position="41"/>
    </location>
</feature>
<sequence length="65" mass="7250">MSTRHRQATVDSDQLTGDEARALVGQEHQNRPQIAGRVPECTAQRDRHLPLRVDELCDLGSEDVA</sequence>
<evidence type="ECO:0000256" key="1">
    <source>
        <dbReference type="SAM" id="MobiDB-lite"/>
    </source>
</evidence>
<accession>A0A1A0QI78</accession>
<proteinExistence type="predicted"/>
<comment type="caution">
    <text evidence="2">The sequence shown here is derived from an EMBL/GenBank/DDBJ whole genome shotgun (WGS) entry which is preliminary data.</text>
</comment>
<dbReference type="EMBL" id="LZSO01000051">
    <property type="protein sequence ID" value="OBB21945.1"/>
    <property type="molecule type" value="Genomic_DNA"/>
</dbReference>
<dbReference type="Proteomes" id="UP000093902">
    <property type="component" value="Unassembled WGS sequence"/>
</dbReference>
<dbReference type="AlphaFoldDB" id="A0A1A0QI78"/>
<evidence type="ECO:0000313" key="2">
    <source>
        <dbReference type="EMBL" id="OBB21945.1"/>
    </source>
</evidence>
<gene>
    <name evidence="2" type="ORF">A5792_07890</name>
</gene>
<reference evidence="3" key="1">
    <citation type="submission" date="2016-06" db="EMBL/GenBank/DDBJ databases">
        <authorList>
            <person name="Sutton G."/>
            <person name="Brinkac L."/>
            <person name="Sanka R."/>
            <person name="Adams M."/>
            <person name="Lau E."/>
            <person name="Mehaffy C."/>
            <person name="Tameris M."/>
            <person name="Hatherill M."/>
            <person name="Hanekom W."/>
            <person name="Mahomed H."/>
            <person name="Mcshane H."/>
        </authorList>
    </citation>
    <scope>NUCLEOTIDE SEQUENCE [LARGE SCALE GENOMIC DNA]</scope>
    <source>
        <strain evidence="3">852002-51209_SCH5440388</strain>
    </source>
</reference>
<organism evidence="2 3">
    <name type="scientific">Mycolicibacterium peregrinum</name>
    <name type="common">Mycobacterium peregrinum</name>
    <dbReference type="NCBI Taxonomy" id="43304"/>
    <lineage>
        <taxon>Bacteria</taxon>
        <taxon>Bacillati</taxon>
        <taxon>Actinomycetota</taxon>
        <taxon>Actinomycetes</taxon>
        <taxon>Mycobacteriales</taxon>
        <taxon>Mycobacteriaceae</taxon>
        <taxon>Mycolicibacterium</taxon>
    </lineage>
</organism>